<dbReference type="GeneID" id="81439161"/>
<dbReference type="InterPro" id="IPR001680">
    <property type="entry name" value="WD40_rpt"/>
</dbReference>
<evidence type="ECO:0000256" key="7">
    <source>
        <dbReference type="PROSITE-ProRule" id="PRU00221"/>
    </source>
</evidence>
<evidence type="ECO:0000256" key="2">
    <source>
        <dbReference type="ARBA" id="ARBA00022737"/>
    </source>
</evidence>
<dbReference type="Proteomes" id="UP001147782">
    <property type="component" value="Unassembled WGS sequence"/>
</dbReference>
<dbReference type="Pfam" id="PF00400">
    <property type="entry name" value="WD40"/>
    <property type="match status" value="4"/>
</dbReference>
<comment type="function">
    <text evidence="3">Component of the ASTRA complex involved in chromatin remodeling.</text>
</comment>
<dbReference type="SUPFAM" id="SSF50978">
    <property type="entry name" value="WD40 repeat-like"/>
    <property type="match status" value="1"/>
</dbReference>
<keyword evidence="9" id="KW-1185">Reference proteome</keyword>
<evidence type="ECO:0000256" key="5">
    <source>
        <dbReference type="ARBA" id="ARBA00038749"/>
    </source>
</evidence>
<keyword evidence="1 7" id="KW-0853">WD repeat</keyword>
<keyword evidence="2" id="KW-0677">Repeat</keyword>
<accession>A0A9W9V977</accession>
<dbReference type="InterPro" id="IPR015943">
    <property type="entry name" value="WD40/YVTN_repeat-like_dom_sf"/>
</dbReference>
<dbReference type="PROSITE" id="PS00678">
    <property type="entry name" value="WD_REPEATS_1"/>
    <property type="match status" value="2"/>
</dbReference>
<dbReference type="InterPro" id="IPR036322">
    <property type="entry name" value="WD40_repeat_dom_sf"/>
</dbReference>
<evidence type="ECO:0000256" key="3">
    <source>
        <dbReference type="ARBA" id="ARBA00037338"/>
    </source>
</evidence>
<dbReference type="InterPro" id="IPR019775">
    <property type="entry name" value="WD40_repeat_CS"/>
</dbReference>
<comment type="subunit">
    <text evidence="5">Component of the ASTRA chromatin remodeling machinery complex.</text>
</comment>
<comment type="similarity">
    <text evidence="4">Belongs to the WD repeat ASA1 family.</text>
</comment>
<gene>
    <name evidence="8" type="ORF">N7496_007053</name>
</gene>
<proteinExistence type="inferred from homology"/>
<reference evidence="8" key="2">
    <citation type="journal article" date="2023" name="IMA Fungus">
        <title>Comparative genomic study of the Penicillium genus elucidates a diverse pangenome and 15 lateral gene transfer events.</title>
        <authorList>
            <person name="Petersen C."/>
            <person name="Sorensen T."/>
            <person name="Nielsen M.R."/>
            <person name="Sondergaard T.E."/>
            <person name="Sorensen J.L."/>
            <person name="Fitzpatrick D.A."/>
            <person name="Frisvad J.C."/>
            <person name="Nielsen K.L."/>
        </authorList>
    </citation>
    <scope>NUCLEOTIDE SEQUENCE</scope>
    <source>
        <strain evidence="8">IBT 29864</strain>
    </source>
</reference>
<dbReference type="AlphaFoldDB" id="A0A9W9V977"/>
<feature type="repeat" description="WD" evidence="7">
    <location>
        <begin position="419"/>
        <end position="434"/>
    </location>
</feature>
<organism evidence="8 9">
    <name type="scientific">Penicillium cataractarum</name>
    <dbReference type="NCBI Taxonomy" id="2100454"/>
    <lineage>
        <taxon>Eukaryota</taxon>
        <taxon>Fungi</taxon>
        <taxon>Dikarya</taxon>
        <taxon>Ascomycota</taxon>
        <taxon>Pezizomycotina</taxon>
        <taxon>Eurotiomycetes</taxon>
        <taxon>Eurotiomycetidae</taxon>
        <taxon>Eurotiales</taxon>
        <taxon>Aspergillaceae</taxon>
        <taxon>Penicillium</taxon>
    </lineage>
</organism>
<evidence type="ECO:0000313" key="8">
    <source>
        <dbReference type="EMBL" id="KAJ5370961.1"/>
    </source>
</evidence>
<dbReference type="SMART" id="SM00320">
    <property type="entry name" value="WD40"/>
    <property type="match status" value="6"/>
</dbReference>
<dbReference type="Gene3D" id="2.130.10.10">
    <property type="entry name" value="YVTN repeat-like/Quinoprotein amine dehydrogenase"/>
    <property type="match status" value="3"/>
</dbReference>
<dbReference type="PANTHER" id="PTHR19854">
    <property type="entry name" value="TRANSDUCIN BETA-LIKE 3"/>
    <property type="match status" value="1"/>
</dbReference>
<comment type="caution">
    <text evidence="8">The sequence shown here is derived from an EMBL/GenBank/DDBJ whole genome shotgun (WGS) entry which is preliminary data.</text>
</comment>
<feature type="repeat" description="WD" evidence="7">
    <location>
        <begin position="19"/>
        <end position="60"/>
    </location>
</feature>
<reference evidence="8" key="1">
    <citation type="submission" date="2022-11" db="EMBL/GenBank/DDBJ databases">
        <authorList>
            <person name="Petersen C."/>
        </authorList>
    </citation>
    <scope>NUCLEOTIDE SEQUENCE</scope>
    <source>
        <strain evidence="8">IBT 29864</strain>
    </source>
</reference>
<dbReference type="RefSeq" id="XP_056555395.1">
    <property type="nucleotide sequence ID" value="XM_056699982.1"/>
</dbReference>
<protein>
    <recommendedName>
        <fullName evidence="6">ASTRA-associated protein 1</fullName>
    </recommendedName>
</protein>
<evidence type="ECO:0000256" key="6">
    <source>
        <dbReference type="ARBA" id="ARBA00040563"/>
    </source>
</evidence>
<dbReference type="PROSITE" id="PS50082">
    <property type="entry name" value="WD_REPEATS_2"/>
    <property type="match status" value="2"/>
</dbReference>
<dbReference type="EMBL" id="JAPZBS010000005">
    <property type="protein sequence ID" value="KAJ5370961.1"/>
    <property type="molecule type" value="Genomic_DNA"/>
</dbReference>
<evidence type="ECO:0000256" key="4">
    <source>
        <dbReference type="ARBA" id="ARBA00037931"/>
    </source>
</evidence>
<evidence type="ECO:0000313" key="9">
    <source>
        <dbReference type="Proteomes" id="UP001147782"/>
    </source>
</evidence>
<dbReference type="PROSITE" id="PS50294">
    <property type="entry name" value="WD_REPEATS_REGION"/>
    <property type="match status" value="1"/>
</dbReference>
<sequence length="434" mass="47530">MASTSSQVQQSPATPIYILRGHAAPIHALHVFEANLRLVSGDADGWVVIWDLVTKRPVTVWKAHAGAVLEVKGFSLSTGVTEIYTHGRDHKLCVWKIRTEDEAFLDKTLPVDLAQSTASEKGTQPWLLHSLSVNALNFCAFSMTFIETPEIKPSESAQESISATRQNVLFAVPNALDSGGIDIFHLPSERRLTTIKSDPSVKTGMLMAVSIFISPSGDIFVASAFEDGQVMVFMHKGPLNAASSELGNINSNPWKWNKLYASRPHSQPVLSLDVSPLHDYFISSSADALLIKHPIPSTGSAGFIPAGNYTEEKALKTVNTKHSGQQGLRIRSDGKVFATAGWDSRVRVYSGKTMKELAVLKWHKEGCYAVAFGEVDPPISDSASQTVKERSSGQEEVPKRSIAAVHQQRFQKIQQTHWLVAGSKDGKISLWDIY</sequence>
<dbReference type="PANTHER" id="PTHR19854:SF1">
    <property type="entry name" value="GUANINE NUCLEOTIDE-BINDING PROTEIN SUBUNIT BETA-LIKE PROTEIN 1"/>
    <property type="match status" value="1"/>
</dbReference>
<dbReference type="OrthoDB" id="7668193at2759"/>
<evidence type="ECO:0000256" key="1">
    <source>
        <dbReference type="ARBA" id="ARBA00022574"/>
    </source>
</evidence>
<name>A0A9W9V977_9EURO</name>